<dbReference type="EMBL" id="QJKH01000025">
    <property type="protein sequence ID" value="PXX74143.1"/>
    <property type="molecule type" value="Genomic_DNA"/>
</dbReference>
<dbReference type="SUPFAM" id="SSF46689">
    <property type="entry name" value="Homeodomain-like"/>
    <property type="match status" value="1"/>
</dbReference>
<comment type="caution">
    <text evidence="2">The sequence shown here is derived from an EMBL/GenBank/DDBJ whole genome shotgun (WGS) entry which is preliminary data.</text>
</comment>
<gene>
    <name evidence="2" type="ORF">DES51_12517</name>
</gene>
<evidence type="ECO:0000259" key="1">
    <source>
        <dbReference type="PROSITE" id="PS51071"/>
    </source>
</evidence>
<dbReference type="Pfam" id="PF01418">
    <property type="entry name" value="HTH_6"/>
    <property type="match status" value="1"/>
</dbReference>
<dbReference type="AlphaFoldDB" id="A0A318KR76"/>
<accession>A0A318KR76</accession>
<dbReference type="InterPro" id="IPR046348">
    <property type="entry name" value="SIS_dom_sf"/>
</dbReference>
<dbReference type="GO" id="GO:1901135">
    <property type="term" value="P:carbohydrate derivative metabolic process"/>
    <property type="evidence" value="ECO:0007669"/>
    <property type="project" value="InterPro"/>
</dbReference>
<feature type="domain" description="HTH rpiR-type" evidence="1">
    <location>
        <begin position="1"/>
        <end position="77"/>
    </location>
</feature>
<name>A0A318KR76_9FIRM</name>
<dbReference type="PANTHER" id="PTHR30514">
    <property type="entry name" value="GLUCOKINASE"/>
    <property type="match status" value="1"/>
</dbReference>
<evidence type="ECO:0000313" key="2">
    <source>
        <dbReference type="EMBL" id="PXX74143.1"/>
    </source>
</evidence>
<reference evidence="2 3" key="1">
    <citation type="submission" date="2018-05" db="EMBL/GenBank/DDBJ databases">
        <title>Genomic Encyclopedia of Type Strains, Phase IV (KMG-IV): sequencing the most valuable type-strain genomes for metagenomic binning, comparative biology and taxonomic classification.</title>
        <authorList>
            <person name="Goeker M."/>
        </authorList>
    </citation>
    <scope>NUCLEOTIDE SEQUENCE [LARGE SCALE GENOMIC DNA]</scope>
    <source>
        <strain evidence="2 3">JC118</strain>
    </source>
</reference>
<dbReference type="InterPro" id="IPR047640">
    <property type="entry name" value="RpiR-like"/>
</dbReference>
<keyword evidence="3" id="KW-1185">Reference proteome</keyword>
<dbReference type="OrthoDB" id="9762536at2"/>
<dbReference type="GO" id="GO:0097367">
    <property type="term" value="F:carbohydrate derivative binding"/>
    <property type="evidence" value="ECO:0007669"/>
    <property type="project" value="InterPro"/>
</dbReference>
<dbReference type="PROSITE" id="PS51071">
    <property type="entry name" value="HTH_RPIR"/>
    <property type="match status" value="1"/>
</dbReference>
<dbReference type="Gene3D" id="3.40.50.10490">
    <property type="entry name" value="Glucose-6-phosphate isomerase like protein, domain 1"/>
    <property type="match status" value="1"/>
</dbReference>
<dbReference type="InterPro" id="IPR036388">
    <property type="entry name" value="WH-like_DNA-bd_sf"/>
</dbReference>
<proteinExistence type="predicted"/>
<organism evidence="2 3">
    <name type="scientific">Dielma fastidiosa</name>
    <dbReference type="NCBI Taxonomy" id="1034346"/>
    <lineage>
        <taxon>Bacteria</taxon>
        <taxon>Bacillati</taxon>
        <taxon>Bacillota</taxon>
        <taxon>Erysipelotrichia</taxon>
        <taxon>Erysipelotrichales</taxon>
        <taxon>Erysipelotrichaceae</taxon>
        <taxon>Dielma</taxon>
    </lineage>
</organism>
<dbReference type="SUPFAM" id="SSF53697">
    <property type="entry name" value="SIS domain"/>
    <property type="match status" value="1"/>
</dbReference>
<dbReference type="RefSeq" id="WP_022938564.1">
    <property type="nucleotide sequence ID" value="NZ_CABKRQ010000005.1"/>
</dbReference>
<dbReference type="GO" id="GO:0003700">
    <property type="term" value="F:DNA-binding transcription factor activity"/>
    <property type="evidence" value="ECO:0007669"/>
    <property type="project" value="InterPro"/>
</dbReference>
<dbReference type="PANTHER" id="PTHR30514:SF1">
    <property type="entry name" value="HTH-TYPE TRANSCRIPTIONAL REGULATOR HEXR-RELATED"/>
    <property type="match status" value="1"/>
</dbReference>
<protein>
    <submittedName>
        <fullName evidence="2">RpiR family transcriptional regulator</fullName>
    </submittedName>
</protein>
<dbReference type="Proteomes" id="UP000247612">
    <property type="component" value="Unassembled WGS sequence"/>
</dbReference>
<dbReference type="InterPro" id="IPR009057">
    <property type="entry name" value="Homeodomain-like_sf"/>
</dbReference>
<dbReference type="STRING" id="1034346.GCA_000313565_02261"/>
<dbReference type="GO" id="GO:0003677">
    <property type="term" value="F:DNA binding"/>
    <property type="evidence" value="ECO:0007669"/>
    <property type="project" value="InterPro"/>
</dbReference>
<dbReference type="Gene3D" id="1.10.10.10">
    <property type="entry name" value="Winged helix-like DNA-binding domain superfamily/Winged helix DNA-binding domain"/>
    <property type="match status" value="1"/>
</dbReference>
<evidence type="ECO:0000313" key="3">
    <source>
        <dbReference type="Proteomes" id="UP000247612"/>
    </source>
</evidence>
<dbReference type="InterPro" id="IPR000281">
    <property type="entry name" value="HTH_RpiR"/>
</dbReference>
<sequence length="264" mass="29940">MNPLELIQHNFDSFTKTEEIIAAYVLNDPKDFARAPIETTVEACGTSKAAMIRFAKKLGYNGYAELKYELSRFLIRSSYTNPEDKTEPDQTIQSITNYYCQAIHQINETVTIEQVRTMAKQICHARRVKILAINRTSLAAQQLQMRMLKIGIDSDSINDTVMMNDAINMMNEKDYCLIFTIKDNGKHYQERIANLNDNGCPIGLVTMAALPFASQCRDVINLPPVSKGYAKFIDEQAIYFVFVEILLSELAKIAELDQMALKNS</sequence>